<dbReference type="AlphaFoldDB" id="G2QE91"/>
<reference evidence="2 3" key="1">
    <citation type="journal article" date="2011" name="Nat. Biotechnol.">
        <title>Comparative genomic analysis of the thermophilic biomass-degrading fungi Myceliophthora thermophila and Thielavia terrestris.</title>
        <authorList>
            <person name="Berka R.M."/>
            <person name="Grigoriev I.V."/>
            <person name="Otillar R."/>
            <person name="Salamov A."/>
            <person name="Grimwood J."/>
            <person name="Reid I."/>
            <person name="Ishmael N."/>
            <person name="John T."/>
            <person name="Darmond C."/>
            <person name="Moisan M.-C."/>
            <person name="Henrissat B."/>
            <person name="Coutinho P.M."/>
            <person name="Lombard V."/>
            <person name="Natvig D.O."/>
            <person name="Lindquist E."/>
            <person name="Schmutz J."/>
            <person name="Lucas S."/>
            <person name="Harris P."/>
            <person name="Powlowski J."/>
            <person name="Bellemare A."/>
            <person name="Taylor D."/>
            <person name="Butler G."/>
            <person name="de Vries R.P."/>
            <person name="Allijn I.E."/>
            <person name="van den Brink J."/>
            <person name="Ushinsky S."/>
            <person name="Storms R."/>
            <person name="Powell A.J."/>
            <person name="Paulsen I.T."/>
            <person name="Elbourne L.D.H."/>
            <person name="Baker S.E."/>
            <person name="Magnuson J."/>
            <person name="LaBoissiere S."/>
            <person name="Clutterbuck A.J."/>
            <person name="Martinez D."/>
            <person name="Wogulis M."/>
            <person name="de Leon A.L."/>
            <person name="Rey M.W."/>
            <person name="Tsang A."/>
        </authorList>
    </citation>
    <scope>NUCLEOTIDE SEQUENCE [LARGE SCALE GENOMIC DNA]</scope>
    <source>
        <strain evidence="3">ATCC 42464 / BCRC 31852 / DSM 1799</strain>
    </source>
</reference>
<feature type="compositionally biased region" description="Low complexity" evidence="1">
    <location>
        <begin position="212"/>
        <end position="229"/>
    </location>
</feature>
<name>G2QE91_THET4</name>
<dbReference type="HOGENOM" id="CLU_022340_2_0_1"/>
<feature type="compositionally biased region" description="Polar residues" evidence="1">
    <location>
        <begin position="13"/>
        <end position="31"/>
    </location>
</feature>
<dbReference type="OMA" id="EWDAWDD"/>
<dbReference type="eggNOG" id="ENOG502SAHR">
    <property type="taxonomic scope" value="Eukaryota"/>
</dbReference>
<dbReference type="GeneID" id="11507545"/>
<accession>G2QE91</accession>
<gene>
    <name evidence="2" type="ORF">MYCTH_2304112</name>
</gene>
<dbReference type="KEGG" id="mtm:MYCTH_2304112"/>
<dbReference type="VEuPathDB" id="FungiDB:MYCTH_2304112"/>
<dbReference type="OrthoDB" id="5420391at2759"/>
<evidence type="ECO:0000313" key="3">
    <source>
        <dbReference type="Proteomes" id="UP000007322"/>
    </source>
</evidence>
<dbReference type="EMBL" id="CP003004">
    <property type="protein sequence ID" value="AEO57674.1"/>
    <property type="molecule type" value="Genomic_DNA"/>
</dbReference>
<keyword evidence="3" id="KW-1185">Reference proteome</keyword>
<evidence type="ECO:0000256" key="1">
    <source>
        <dbReference type="SAM" id="MobiDB-lite"/>
    </source>
</evidence>
<feature type="compositionally biased region" description="Low complexity" evidence="1">
    <location>
        <begin position="375"/>
        <end position="390"/>
    </location>
</feature>
<feature type="compositionally biased region" description="Polar residues" evidence="1">
    <location>
        <begin position="336"/>
        <end position="354"/>
    </location>
</feature>
<feature type="compositionally biased region" description="Acidic residues" evidence="1">
    <location>
        <begin position="100"/>
        <end position="110"/>
    </location>
</feature>
<proteinExistence type="predicted"/>
<evidence type="ECO:0000313" key="2">
    <source>
        <dbReference type="EMBL" id="AEO57674.1"/>
    </source>
</evidence>
<protein>
    <submittedName>
        <fullName evidence="2">Uncharacterized protein</fullName>
    </submittedName>
</protein>
<feature type="compositionally biased region" description="Acidic residues" evidence="1">
    <location>
        <begin position="193"/>
        <end position="211"/>
    </location>
</feature>
<dbReference type="PANTHER" id="PTHR42084:SF1">
    <property type="entry name" value="SERINE_THREONINE-PROTEIN KINASE PPK6"/>
    <property type="match status" value="1"/>
</dbReference>
<sequence>MSADLFAVFGDASQASAPQRNQQPPGTTHPISTAKDDPFSFLSPTSPPSQPQGQQLSAQWSPFQQTTTGPPQANNGWGKSIGSLEALGASHQRTDPQDPGQEEEDDDGWGEFEVAQTSFPAQPPAPQSASIPPGAPATRTPAVEMLTNNLVDLGLESLAPEPRGRSPSLEKSAETRQRQKPAHNPDPNVLFDADFEAENVADDDDDDDFGEFETGAPATTTSQTAPAKSAVDLLSLDPEPATVPAKKQAPGVTLSNGALQAGLTAYPGGLKASHDSMSSRGPEPTRQLKATPTMVPKTPRVANAAPPSPATARSAIEDDGFGNNWEESKDIPETKPTASKSQQTPNPKTTSQNPAVAGTPATDWEWQDWGGTENQVTRGGTATTTTPTTVTLAQPFPSVTTSEQQPPGPPPTNIPPPAILLSLFPSLLDLAQHALLKPLLTLPPSSPAYQRVLAAEPTYDFLRGYLALAAVAARLITGRKHRWHRDKFLAQSMSVSAACGVGGQRGMKLACVDKAQTAHDDREAAEVAAAWKRGVGRLRAVVAGVNAARGAGGGAGRGVAALRVPEVAVGLAVTTAKGVPTAPRACVVCGLKRDERVAKVDWEVEDSFGEWWVEFWGHRECRNFWLEHEKKLRQR</sequence>
<dbReference type="PANTHER" id="PTHR42084">
    <property type="entry name" value="YALI0E26631P"/>
    <property type="match status" value="1"/>
</dbReference>
<feature type="region of interest" description="Disordered" evidence="1">
    <location>
        <begin position="264"/>
        <end position="390"/>
    </location>
</feature>
<organism evidence="2 3">
    <name type="scientific">Thermothelomyces thermophilus (strain ATCC 42464 / BCRC 31852 / DSM 1799)</name>
    <name type="common">Sporotrichum thermophile</name>
    <dbReference type="NCBI Taxonomy" id="573729"/>
    <lineage>
        <taxon>Eukaryota</taxon>
        <taxon>Fungi</taxon>
        <taxon>Dikarya</taxon>
        <taxon>Ascomycota</taxon>
        <taxon>Pezizomycotina</taxon>
        <taxon>Sordariomycetes</taxon>
        <taxon>Sordariomycetidae</taxon>
        <taxon>Sordariales</taxon>
        <taxon>Chaetomiaceae</taxon>
        <taxon>Thermothelomyces</taxon>
    </lineage>
</organism>
<feature type="region of interest" description="Disordered" evidence="1">
    <location>
        <begin position="1"/>
        <end position="229"/>
    </location>
</feature>
<dbReference type="InParanoid" id="G2QE91"/>
<feature type="compositionally biased region" description="Polar residues" evidence="1">
    <location>
        <begin position="60"/>
        <end position="77"/>
    </location>
</feature>
<dbReference type="Proteomes" id="UP000007322">
    <property type="component" value="Chromosome 3"/>
</dbReference>
<feature type="compositionally biased region" description="Low complexity" evidence="1">
    <location>
        <begin position="302"/>
        <end position="314"/>
    </location>
</feature>
<dbReference type="RefSeq" id="XP_003662919.1">
    <property type="nucleotide sequence ID" value="XM_003662871.1"/>
</dbReference>